<reference evidence="2" key="1">
    <citation type="submission" date="2023-07" db="EMBL/GenBank/DDBJ databases">
        <authorList>
            <consortium name="AG Swart"/>
            <person name="Singh M."/>
            <person name="Singh A."/>
            <person name="Seah K."/>
            <person name="Emmerich C."/>
        </authorList>
    </citation>
    <scope>NUCLEOTIDE SEQUENCE</scope>
    <source>
        <strain evidence="2">DP1</strain>
    </source>
</reference>
<evidence type="ECO:0000256" key="1">
    <source>
        <dbReference type="SAM" id="MobiDB-lite"/>
    </source>
</evidence>
<feature type="compositionally biased region" description="Basic and acidic residues" evidence="1">
    <location>
        <begin position="275"/>
        <end position="300"/>
    </location>
</feature>
<feature type="region of interest" description="Disordered" evidence="1">
    <location>
        <begin position="269"/>
        <end position="339"/>
    </location>
</feature>
<feature type="compositionally biased region" description="Basic residues" evidence="1">
    <location>
        <begin position="178"/>
        <end position="190"/>
    </location>
</feature>
<dbReference type="Proteomes" id="UP001295684">
    <property type="component" value="Unassembled WGS sequence"/>
</dbReference>
<sequence length="416" mass="48776">MVRRRGISQNLDFRFDKVRKINGGKKIDLKLEVCKPYTSLKSELPNHHLQSKLNFFYSPYNNSVVSGKFMTFKDLHKDIDDSWMYDMKAGQRLNISRKPMNRKGAPKNTEIFQRSSQMRTLQFTLEKSIGEDPTKTSDSFGPIRMARKMTSIRVHSHARKKVRISKYPKMINSPNIPRIKKKNSHNHKSIKNRDNDHFFKIDPVQKEGKENLPVGSNQLFRKNLNKAPYMRHSDYNVYFKKSLLKKLSVANKPIADKPTRLDKIIQEASSISSAKETDPEDNKSGNKEGPREKHKEEDKNNLPLKAYRPRLFSPQPQARRLHRHQKRILSANPSQRRRKVYPRKCFSPLSDRIKVKNREDQRNKNKIEQVKDIFTSFKRITTPTKNDKNMLYLVVSEEGVSKKKIICQGCQEKWLS</sequence>
<protein>
    <submittedName>
        <fullName evidence="2">Uncharacterized protein</fullName>
    </submittedName>
</protein>
<dbReference type="AlphaFoldDB" id="A0AAD1U5L9"/>
<organism evidence="2 3">
    <name type="scientific">Euplotes crassus</name>
    <dbReference type="NCBI Taxonomy" id="5936"/>
    <lineage>
        <taxon>Eukaryota</taxon>
        <taxon>Sar</taxon>
        <taxon>Alveolata</taxon>
        <taxon>Ciliophora</taxon>
        <taxon>Intramacronucleata</taxon>
        <taxon>Spirotrichea</taxon>
        <taxon>Hypotrichia</taxon>
        <taxon>Euplotida</taxon>
        <taxon>Euplotidae</taxon>
        <taxon>Moneuplotes</taxon>
    </lineage>
</organism>
<evidence type="ECO:0000313" key="3">
    <source>
        <dbReference type="Proteomes" id="UP001295684"/>
    </source>
</evidence>
<proteinExistence type="predicted"/>
<dbReference type="EMBL" id="CAMPGE010003955">
    <property type="protein sequence ID" value="CAI2362800.1"/>
    <property type="molecule type" value="Genomic_DNA"/>
</dbReference>
<name>A0AAD1U5L9_EUPCR</name>
<accession>A0AAD1U5L9</accession>
<keyword evidence="3" id="KW-1185">Reference proteome</keyword>
<feature type="region of interest" description="Disordered" evidence="1">
    <location>
        <begin position="171"/>
        <end position="192"/>
    </location>
</feature>
<evidence type="ECO:0000313" key="2">
    <source>
        <dbReference type="EMBL" id="CAI2362800.1"/>
    </source>
</evidence>
<comment type="caution">
    <text evidence="2">The sequence shown here is derived from an EMBL/GenBank/DDBJ whole genome shotgun (WGS) entry which is preliminary data.</text>
</comment>
<gene>
    <name evidence="2" type="ORF">ECRASSUSDP1_LOCUS4127</name>
</gene>